<evidence type="ECO:0000259" key="1">
    <source>
        <dbReference type="Pfam" id="PF22936"/>
    </source>
</evidence>
<evidence type="ECO:0000313" key="3">
    <source>
        <dbReference type="EMBL" id="TYK24047.1"/>
    </source>
</evidence>
<dbReference type="EMBL" id="SSTD01004087">
    <property type="protein sequence ID" value="TYK24047.1"/>
    <property type="molecule type" value="Genomic_DNA"/>
</dbReference>
<evidence type="ECO:0000313" key="5">
    <source>
        <dbReference type="Proteomes" id="UP000321947"/>
    </source>
</evidence>
<dbReference type="Proteomes" id="UP000321393">
    <property type="component" value="Unassembled WGS sequence"/>
</dbReference>
<dbReference type="EMBL" id="SSTE01001190">
    <property type="protein sequence ID" value="KAA0065838.1"/>
    <property type="molecule type" value="Genomic_DNA"/>
</dbReference>
<accession>A0A5A7VDT2</accession>
<dbReference type="Pfam" id="PF22936">
    <property type="entry name" value="Pol_BBD"/>
    <property type="match status" value="1"/>
</dbReference>
<feature type="domain" description="Retrovirus-related Pol polyprotein from transposon TNT 1-94-like beta-barrel" evidence="1">
    <location>
        <begin position="25"/>
        <end position="99"/>
    </location>
</feature>
<name>A0A5A7VDT2_CUCMM</name>
<dbReference type="InterPro" id="IPR054722">
    <property type="entry name" value="PolX-like_BBD"/>
</dbReference>
<proteinExistence type="predicted"/>
<sequence length="223" mass="25602">MVWRVKQSGQCNIAFTTVQATTDAWYPDRGCFKHMTGNRSFFSELKECTSGHVMLGDDAKGRIIAKGNIEKYNLPCLNDVRYVERLKENLISLINLKNRHSFMGEKSFVQKVVFDGPPKEDAKANILKLFMLKFCSPNVVLKSVAGQNLEVIYVVVSVEAVHFRYCFEYWLQGIRYSSDLSGYRKLQKRMKILSKRFTHAFKGSLKSNIIEKDYSCIQGEAEV</sequence>
<gene>
    <name evidence="3" type="ORF">E5676_scaffold943G00090</name>
    <name evidence="2" type="ORF">E6C27_scaffold37G001480</name>
</gene>
<reference evidence="4 5" key="1">
    <citation type="submission" date="2019-08" db="EMBL/GenBank/DDBJ databases">
        <title>Draft genome sequences of two oriental melons (Cucumis melo L. var makuwa).</title>
        <authorList>
            <person name="Kwon S.-Y."/>
        </authorList>
    </citation>
    <scope>NUCLEOTIDE SEQUENCE [LARGE SCALE GENOMIC DNA]</scope>
    <source>
        <strain evidence="5">cv. Chang Bougi</strain>
        <strain evidence="4">cv. SW 3</strain>
        <tissue evidence="2">Leaf</tissue>
    </source>
</reference>
<dbReference type="Proteomes" id="UP000321947">
    <property type="component" value="Unassembled WGS sequence"/>
</dbReference>
<dbReference type="OrthoDB" id="1932348at2759"/>
<evidence type="ECO:0000313" key="4">
    <source>
        <dbReference type="Proteomes" id="UP000321393"/>
    </source>
</evidence>
<protein>
    <recommendedName>
        <fullName evidence="1">Retrovirus-related Pol polyprotein from transposon TNT 1-94-like beta-barrel domain-containing protein</fullName>
    </recommendedName>
</protein>
<evidence type="ECO:0000313" key="2">
    <source>
        <dbReference type="EMBL" id="KAA0065838.1"/>
    </source>
</evidence>
<organism evidence="2 4">
    <name type="scientific">Cucumis melo var. makuwa</name>
    <name type="common">Oriental melon</name>
    <dbReference type="NCBI Taxonomy" id="1194695"/>
    <lineage>
        <taxon>Eukaryota</taxon>
        <taxon>Viridiplantae</taxon>
        <taxon>Streptophyta</taxon>
        <taxon>Embryophyta</taxon>
        <taxon>Tracheophyta</taxon>
        <taxon>Spermatophyta</taxon>
        <taxon>Magnoliopsida</taxon>
        <taxon>eudicotyledons</taxon>
        <taxon>Gunneridae</taxon>
        <taxon>Pentapetalae</taxon>
        <taxon>rosids</taxon>
        <taxon>fabids</taxon>
        <taxon>Cucurbitales</taxon>
        <taxon>Cucurbitaceae</taxon>
        <taxon>Benincaseae</taxon>
        <taxon>Cucumis</taxon>
    </lineage>
</organism>
<comment type="caution">
    <text evidence="2">The sequence shown here is derived from an EMBL/GenBank/DDBJ whole genome shotgun (WGS) entry which is preliminary data.</text>
</comment>
<dbReference type="AlphaFoldDB" id="A0A5A7VDT2"/>